<evidence type="ECO:0000313" key="2">
    <source>
        <dbReference type="EMBL" id="CAG7646742.1"/>
    </source>
</evidence>
<evidence type="ECO:0000313" key="3">
    <source>
        <dbReference type="Proteomes" id="UP000708208"/>
    </source>
</evidence>
<proteinExistence type="predicted"/>
<feature type="region of interest" description="Disordered" evidence="1">
    <location>
        <begin position="50"/>
        <end position="98"/>
    </location>
</feature>
<evidence type="ECO:0000256" key="1">
    <source>
        <dbReference type="SAM" id="MobiDB-lite"/>
    </source>
</evidence>
<dbReference type="Proteomes" id="UP000708208">
    <property type="component" value="Unassembled WGS sequence"/>
</dbReference>
<accession>A0A8J2J283</accession>
<dbReference type="EMBL" id="CAJVCH010002978">
    <property type="protein sequence ID" value="CAG7646742.1"/>
    <property type="molecule type" value="Genomic_DNA"/>
</dbReference>
<gene>
    <name evidence="2" type="ORF">AFUS01_LOCUS598</name>
</gene>
<feature type="compositionally biased region" description="Basic residues" evidence="1">
    <location>
        <begin position="81"/>
        <end position="98"/>
    </location>
</feature>
<reference evidence="2" key="1">
    <citation type="submission" date="2021-06" db="EMBL/GenBank/DDBJ databases">
        <authorList>
            <person name="Hodson N. C."/>
            <person name="Mongue J. A."/>
            <person name="Jaron S. K."/>
        </authorList>
    </citation>
    <scope>NUCLEOTIDE SEQUENCE</scope>
</reference>
<dbReference type="AlphaFoldDB" id="A0A8J2J283"/>
<name>A0A8J2J283_9HEXA</name>
<protein>
    <submittedName>
        <fullName evidence="2">Uncharacterized protein</fullName>
    </submittedName>
</protein>
<sequence length="98" mass="10026">ALRSAESALDATEIILDSVVPGCSKEPGADHESSNVQFDATSMPVQKAADGNNIQQQAIEPSGNADKTTKIGKGNATGRGGSRRGAKMRGGSKKGKTN</sequence>
<feature type="non-terminal residue" evidence="2">
    <location>
        <position position="1"/>
    </location>
</feature>
<comment type="caution">
    <text evidence="2">The sequence shown here is derived from an EMBL/GenBank/DDBJ whole genome shotgun (WGS) entry which is preliminary data.</text>
</comment>
<keyword evidence="3" id="KW-1185">Reference proteome</keyword>
<organism evidence="2 3">
    <name type="scientific">Allacma fusca</name>
    <dbReference type="NCBI Taxonomy" id="39272"/>
    <lineage>
        <taxon>Eukaryota</taxon>
        <taxon>Metazoa</taxon>
        <taxon>Ecdysozoa</taxon>
        <taxon>Arthropoda</taxon>
        <taxon>Hexapoda</taxon>
        <taxon>Collembola</taxon>
        <taxon>Symphypleona</taxon>
        <taxon>Sminthuridae</taxon>
        <taxon>Allacma</taxon>
    </lineage>
</organism>